<feature type="signal peptide" evidence="5">
    <location>
        <begin position="1"/>
        <end position="33"/>
    </location>
</feature>
<evidence type="ECO:0000256" key="3">
    <source>
        <dbReference type="ARBA" id="ARBA00022801"/>
    </source>
</evidence>
<dbReference type="PROSITE" id="PS51782">
    <property type="entry name" value="LYSM"/>
    <property type="match status" value="1"/>
</dbReference>
<feature type="region of interest" description="Disordered" evidence="4">
    <location>
        <begin position="162"/>
        <end position="197"/>
    </location>
</feature>
<dbReference type="GO" id="GO:0030288">
    <property type="term" value="C:outer membrane-bounded periplasmic space"/>
    <property type="evidence" value="ECO:0007669"/>
    <property type="project" value="TreeGrafter"/>
</dbReference>
<dbReference type="CDD" id="cd02696">
    <property type="entry name" value="MurNAc-LAA"/>
    <property type="match status" value="1"/>
</dbReference>
<dbReference type="SMART" id="SM00257">
    <property type="entry name" value="LysM"/>
    <property type="match status" value="1"/>
</dbReference>
<feature type="chain" id="PRO_5028876386" description="N-acetylmuramoyl-L-alanine amidase" evidence="5">
    <location>
        <begin position="34"/>
        <end position="536"/>
    </location>
</feature>
<dbReference type="InterPro" id="IPR018392">
    <property type="entry name" value="LysM"/>
</dbReference>
<dbReference type="SUPFAM" id="SSF53187">
    <property type="entry name" value="Zn-dependent exopeptidases"/>
    <property type="match status" value="1"/>
</dbReference>
<dbReference type="CDD" id="cd00118">
    <property type="entry name" value="LysM"/>
    <property type="match status" value="1"/>
</dbReference>
<evidence type="ECO:0000259" key="6">
    <source>
        <dbReference type="PROSITE" id="PS51782"/>
    </source>
</evidence>
<protein>
    <recommendedName>
        <fullName evidence="2">N-acetylmuramoyl-L-alanine amidase</fullName>
        <ecNumber evidence="2">3.5.1.28</ecNumber>
    </recommendedName>
</protein>
<keyword evidence="3" id="KW-0378">Hydrolase</keyword>
<proteinExistence type="predicted"/>
<dbReference type="SMART" id="SM00646">
    <property type="entry name" value="Ami_3"/>
    <property type="match status" value="1"/>
</dbReference>
<dbReference type="Gene3D" id="2.60.40.3500">
    <property type="match status" value="1"/>
</dbReference>
<gene>
    <name evidence="7" type="ORF">HQN79_07625</name>
</gene>
<dbReference type="InterPro" id="IPR021731">
    <property type="entry name" value="AMIN_dom"/>
</dbReference>
<accession>A0A7D4T0V5</accession>
<evidence type="ECO:0000256" key="5">
    <source>
        <dbReference type="SAM" id="SignalP"/>
    </source>
</evidence>
<dbReference type="KEGG" id="txa:HQN79_07625"/>
<evidence type="ECO:0000313" key="7">
    <source>
        <dbReference type="EMBL" id="QKI89442.1"/>
    </source>
</evidence>
<sequence>MLLRSIKQVKRQAELLTSAVLLCALLGSSSVWAKGAIDKIRVGQDSQKTRVVFDLKDRVNYKVMRLSNPSRVEVVFKQAESRISFKNKTLNDPRLYKLDVDSNPQVTKVTLKLHRTLDVSSFHLAKNAQGFERLVVDLRELNANKKSSLDVAEKKIVKKTTTVAKPVSTHNEHHGKTSELAHQSAKPSPNIKSSEAKQKTASVVEHKVSDTVAEKTLQQLARELSDQLKNPLHLPEKGVKEVVIALDAGHGGKDSGAINRQKKIMEKDVTLQLAKQLKKKIDAEPHMRAVLTRDRDVFIPLHERVKIAKEQGADIFISIHADAFSDHRVRGGSVYVLSRRGASSTMARLLAKRENAYLQDVSLSGFDNDVAYALSDLSRQANVEHSRKLANSVLAEMKGRVSLHKEHVQSAGFAVLKSIDIPSMLIETAFISNPHEARNLVNPKFQRKMASAIVKGLNRYVVDNINNSPDTMPDTLFVRYKVQSGDTLSGIARRFNAEVSRIKQVNRIKNADHIYRGKVLRIPVTEQLLARLDNMT</sequence>
<dbReference type="InterPro" id="IPR002508">
    <property type="entry name" value="MurNAc-LAA_cat"/>
</dbReference>
<dbReference type="PANTHER" id="PTHR30404">
    <property type="entry name" value="N-ACETYLMURAMOYL-L-ALANINE AMIDASE"/>
    <property type="match status" value="1"/>
</dbReference>
<dbReference type="SUPFAM" id="SSF54106">
    <property type="entry name" value="LysM domain"/>
    <property type="match status" value="1"/>
</dbReference>
<name>A0A7D4T0V5_9GAMM</name>
<dbReference type="Pfam" id="PF11741">
    <property type="entry name" value="AMIN"/>
    <property type="match status" value="1"/>
</dbReference>
<evidence type="ECO:0000313" key="8">
    <source>
        <dbReference type="Proteomes" id="UP000504724"/>
    </source>
</evidence>
<dbReference type="Gene3D" id="3.10.350.10">
    <property type="entry name" value="LysM domain"/>
    <property type="match status" value="1"/>
</dbReference>
<dbReference type="RefSeq" id="WP_173285340.1">
    <property type="nucleotide sequence ID" value="NZ_CP054020.1"/>
</dbReference>
<dbReference type="EC" id="3.5.1.28" evidence="2"/>
<dbReference type="GO" id="GO:0008745">
    <property type="term" value="F:N-acetylmuramoyl-L-alanine amidase activity"/>
    <property type="evidence" value="ECO:0007669"/>
    <property type="project" value="UniProtKB-EC"/>
</dbReference>
<dbReference type="PANTHER" id="PTHR30404:SF0">
    <property type="entry name" value="N-ACETYLMURAMOYL-L-ALANINE AMIDASE AMIC"/>
    <property type="match status" value="1"/>
</dbReference>
<dbReference type="InterPro" id="IPR050695">
    <property type="entry name" value="N-acetylmuramoyl_amidase_3"/>
</dbReference>
<dbReference type="Pfam" id="PF01476">
    <property type="entry name" value="LysM"/>
    <property type="match status" value="1"/>
</dbReference>
<dbReference type="Pfam" id="PF01520">
    <property type="entry name" value="Amidase_3"/>
    <property type="match status" value="1"/>
</dbReference>
<dbReference type="Gene3D" id="3.40.630.40">
    <property type="entry name" value="Zn-dependent exopeptidases"/>
    <property type="match status" value="1"/>
</dbReference>
<keyword evidence="5" id="KW-0732">Signal</keyword>
<dbReference type="InterPro" id="IPR036779">
    <property type="entry name" value="LysM_dom_sf"/>
</dbReference>
<dbReference type="GO" id="GO:0009253">
    <property type="term" value="P:peptidoglycan catabolic process"/>
    <property type="evidence" value="ECO:0007669"/>
    <property type="project" value="InterPro"/>
</dbReference>
<feature type="compositionally biased region" description="Basic and acidic residues" evidence="4">
    <location>
        <begin position="170"/>
        <end position="179"/>
    </location>
</feature>
<keyword evidence="8" id="KW-1185">Reference proteome</keyword>
<comment type="catalytic activity">
    <reaction evidence="1">
        <text>Hydrolyzes the link between N-acetylmuramoyl residues and L-amino acid residues in certain cell-wall glycopeptides.</text>
        <dbReference type="EC" id="3.5.1.28"/>
    </reaction>
</comment>
<dbReference type="AlphaFoldDB" id="A0A7D4T0V5"/>
<dbReference type="EMBL" id="CP054020">
    <property type="protein sequence ID" value="QKI89442.1"/>
    <property type="molecule type" value="Genomic_DNA"/>
</dbReference>
<reference evidence="7 8" key="1">
    <citation type="submission" date="2020-05" db="EMBL/GenBank/DDBJ databases">
        <title>Thiomicrorhabdus sediminis sp.nov. and Thiomicrorhabdus xiamenensis sp.nov., novel sulfur-oxidizing bacteria isolated from coastal sediment.</title>
        <authorList>
            <person name="Liu X."/>
        </authorList>
    </citation>
    <scope>NUCLEOTIDE SEQUENCE [LARGE SCALE GENOMIC DNA]</scope>
    <source>
        <strain evidence="7 8">G2</strain>
    </source>
</reference>
<evidence type="ECO:0000256" key="4">
    <source>
        <dbReference type="SAM" id="MobiDB-lite"/>
    </source>
</evidence>
<organism evidence="7 8">
    <name type="scientific">Thiomicrorhabdus xiamenensis</name>
    <dbReference type="NCBI Taxonomy" id="2739063"/>
    <lineage>
        <taxon>Bacteria</taxon>
        <taxon>Pseudomonadati</taxon>
        <taxon>Pseudomonadota</taxon>
        <taxon>Gammaproteobacteria</taxon>
        <taxon>Thiotrichales</taxon>
        <taxon>Piscirickettsiaceae</taxon>
        <taxon>Thiomicrorhabdus</taxon>
    </lineage>
</organism>
<evidence type="ECO:0000256" key="1">
    <source>
        <dbReference type="ARBA" id="ARBA00001561"/>
    </source>
</evidence>
<feature type="domain" description="LysM" evidence="6">
    <location>
        <begin position="478"/>
        <end position="522"/>
    </location>
</feature>
<dbReference type="Proteomes" id="UP000504724">
    <property type="component" value="Chromosome"/>
</dbReference>
<evidence type="ECO:0000256" key="2">
    <source>
        <dbReference type="ARBA" id="ARBA00011901"/>
    </source>
</evidence>